<dbReference type="RefSeq" id="WP_102735714.1">
    <property type="nucleotide sequence ID" value="NZ_BAABSF010000013.1"/>
</dbReference>
<sequence>MNKYISENICDEYVIFSKIDDSFQIILDGNIRNFIIYLSSLDKNHFVICNNYASKENLLTIYQLLDKEPYLRKIYQTPKNNKDRVSWEVYDWRGNCIILKSKFEEGNSGEKIIYFQIDSKK</sequence>
<protein>
    <submittedName>
        <fullName evidence="1">Uncharacterized protein</fullName>
    </submittedName>
</protein>
<dbReference type="EMBL" id="PJKN01000004">
    <property type="protein sequence ID" value="PNC55923.1"/>
    <property type="molecule type" value="Genomic_DNA"/>
</dbReference>
<evidence type="ECO:0000313" key="1">
    <source>
        <dbReference type="EMBL" id="PNC55923.1"/>
    </source>
</evidence>
<comment type="caution">
    <text evidence="1">The sequence shown here is derived from an EMBL/GenBank/DDBJ whole genome shotgun (WGS) entry which is preliminary data.</text>
</comment>
<proteinExistence type="predicted"/>
<reference evidence="1 2" key="1">
    <citation type="journal article" date="2017" name="BMC Genomics">
        <title>Genome sequencing of 39 Akkermansia muciniphila isolates reveals its population structure, genomic and functional diverisity, and global distribution in mammalian gut microbiotas.</title>
        <authorList>
            <person name="Guo X."/>
            <person name="Li S."/>
            <person name="Zhang J."/>
            <person name="Wu F."/>
            <person name="Li X."/>
            <person name="Wu D."/>
            <person name="Zhang M."/>
            <person name="Ou Z."/>
            <person name="Jie Z."/>
            <person name="Yan Q."/>
            <person name="Li P."/>
            <person name="Yi J."/>
            <person name="Peng Y."/>
        </authorList>
    </citation>
    <scope>NUCLEOTIDE SEQUENCE [LARGE SCALE GENOMIC DNA]</scope>
    <source>
        <strain evidence="1 2">GP43</strain>
    </source>
</reference>
<name>A0AAP8NKQ9_9BACT</name>
<evidence type="ECO:0000313" key="2">
    <source>
        <dbReference type="Proteomes" id="UP000235914"/>
    </source>
</evidence>
<organism evidence="1 2">
    <name type="scientific">Akkermansia muciniphila</name>
    <dbReference type="NCBI Taxonomy" id="239935"/>
    <lineage>
        <taxon>Bacteria</taxon>
        <taxon>Pseudomonadati</taxon>
        <taxon>Verrucomicrobiota</taxon>
        <taxon>Verrucomicrobiia</taxon>
        <taxon>Verrucomicrobiales</taxon>
        <taxon>Akkermansiaceae</taxon>
        <taxon>Akkermansia</taxon>
    </lineage>
</organism>
<dbReference type="Proteomes" id="UP000235914">
    <property type="component" value="Unassembled WGS sequence"/>
</dbReference>
<dbReference type="AlphaFoldDB" id="A0AAP8NKQ9"/>
<gene>
    <name evidence="1" type="ORF">CXU09_07490</name>
</gene>
<accession>A0AAP8NKQ9</accession>